<dbReference type="GeneID" id="58098294"/>
<dbReference type="Gene3D" id="1.10.10.10">
    <property type="entry name" value="Winged helix-like DNA-binding domain superfamily/Winged helix DNA-binding domain"/>
    <property type="match status" value="1"/>
</dbReference>
<comment type="caution">
    <text evidence="6">The sequence shown here is derived from an EMBL/GenBank/DDBJ whole genome shotgun (WGS) entry which is preliminary data.</text>
</comment>
<evidence type="ECO:0000256" key="2">
    <source>
        <dbReference type="ARBA" id="ARBA00023015"/>
    </source>
</evidence>
<dbReference type="GO" id="GO:0005988">
    <property type="term" value="P:lactose metabolic process"/>
    <property type="evidence" value="ECO:0007669"/>
    <property type="project" value="UniProtKB-KW"/>
</dbReference>
<dbReference type="PRINTS" id="PR00037">
    <property type="entry name" value="HTHLACR"/>
</dbReference>
<dbReference type="EMBL" id="LAKJ01000004">
    <property type="protein sequence ID" value="KKI64963.1"/>
    <property type="molecule type" value="Genomic_DNA"/>
</dbReference>
<protein>
    <submittedName>
        <fullName evidence="6">Transcriptional repressor of the fructose operon, DeoR family</fullName>
    </submittedName>
</protein>
<dbReference type="SUPFAM" id="SSF46785">
    <property type="entry name" value="Winged helix' DNA-binding domain"/>
    <property type="match status" value="1"/>
</dbReference>
<evidence type="ECO:0000313" key="6">
    <source>
        <dbReference type="EMBL" id="KKI64963.1"/>
    </source>
</evidence>
<dbReference type="InterPro" id="IPR050313">
    <property type="entry name" value="Carb_Metab_HTH_regulators"/>
</dbReference>
<name>A0A0M2P4W8_STACC</name>
<keyword evidence="4" id="KW-0804">Transcription</keyword>
<dbReference type="SMART" id="SM00420">
    <property type="entry name" value="HTH_DEOR"/>
    <property type="match status" value="1"/>
</dbReference>
<gene>
    <name evidence="6" type="ORF">UF66_2146</name>
</gene>
<feature type="domain" description="HTH deoR-type" evidence="5">
    <location>
        <begin position="3"/>
        <end position="58"/>
    </location>
</feature>
<dbReference type="InterPro" id="IPR018356">
    <property type="entry name" value="Tscrpt_reg_HTH_DeoR_CS"/>
</dbReference>
<dbReference type="InterPro" id="IPR001034">
    <property type="entry name" value="DeoR_HTH"/>
</dbReference>
<dbReference type="Pfam" id="PF08220">
    <property type="entry name" value="HTH_DeoR"/>
    <property type="match status" value="1"/>
</dbReference>
<dbReference type="Proteomes" id="UP000034455">
    <property type="component" value="Unassembled WGS sequence"/>
</dbReference>
<dbReference type="InterPro" id="IPR037171">
    <property type="entry name" value="NagB/RpiA_transferase-like"/>
</dbReference>
<accession>A0A0M2P4W8</accession>
<dbReference type="AlphaFoldDB" id="A0A0M2P4W8"/>
<evidence type="ECO:0000313" key="7">
    <source>
        <dbReference type="Proteomes" id="UP000034455"/>
    </source>
</evidence>
<evidence type="ECO:0000256" key="4">
    <source>
        <dbReference type="ARBA" id="ARBA00023163"/>
    </source>
</evidence>
<keyword evidence="1" id="KW-0423">Lactose metabolism</keyword>
<dbReference type="PANTHER" id="PTHR30363">
    <property type="entry name" value="HTH-TYPE TRANSCRIPTIONAL REGULATOR SRLR-RELATED"/>
    <property type="match status" value="1"/>
</dbReference>
<keyword evidence="3" id="KW-0238">DNA-binding</keyword>
<proteinExistence type="predicted"/>
<reference evidence="6 7" key="1">
    <citation type="submission" date="2015-03" db="EMBL/GenBank/DDBJ databases">
        <title>Genome Assembly of Staphylococcus cohnii subsp. cohnii strain G22B2.</title>
        <authorList>
            <person name="Nair G."/>
            <person name="Kaur G."/>
            <person name="Khatri I."/>
            <person name="Singh N.K."/>
            <person name="Sathyabama S."/>
            <person name="Maurya S.K."/>
            <person name="Subramanian S."/>
            <person name="Agrewala J.N."/>
            <person name="Mayilraj S."/>
        </authorList>
    </citation>
    <scope>NUCLEOTIDE SEQUENCE [LARGE SCALE GENOMIC DNA]</scope>
    <source>
        <strain evidence="6 7">G22B2</strain>
    </source>
</reference>
<dbReference type="GO" id="GO:0003677">
    <property type="term" value="F:DNA binding"/>
    <property type="evidence" value="ECO:0007669"/>
    <property type="project" value="UniProtKB-KW"/>
</dbReference>
<keyword evidence="2" id="KW-0805">Transcription regulation</keyword>
<evidence type="ECO:0000256" key="1">
    <source>
        <dbReference type="ARBA" id="ARBA00022736"/>
    </source>
</evidence>
<dbReference type="Gene3D" id="3.40.50.1360">
    <property type="match status" value="1"/>
</dbReference>
<dbReference type="PROSITE" id="PS51000">
    <property type="entry name" value="HTH_DEOR_2"/>
    <property type="match status" value="1"/>
</dbReference>
<evidence type="ECO:0000256" key="3">
    <source>
        <dbReference type="ARBA" id="ARBA00023125"/>
    </source>
</evidence>
<sequence length="252" mass="28224">MITEKRQELILTELSKKDFLTLQELIERTGCSASTIRRDLSKLQKIGKLKRVHGGAMLNDSSILEPNLADKRGTNLKEKQEIARLAALEIEDNECVFIDAGSTTLEMIPYISAQNIVVVTSGLTHVEELIKQGIRTFILGGEIKSTTYATVGASALETLKSYRFDKVFLGMNGIDIKYGLTTPDEQEAIIKKYAIHLGTNAYILADHDKYDKVYFAHVPVETQVSIVTSKKVKESDIFKKYTEHYTFIGGTR</sequence>
<dbReference type="GO" id="GO:0003700">
    <property type="term" value="F:DNA-binding transcription factor activity"/>
    <property type="evidence" value="ECO:0007669"/>
    <property type="project" value="InterPro"/>
</dbReference>
<dbReference type="PANTHER" id="PTHR30363:SF56">
    <property type="entry name" value="TRANSCRIPTIONAL REGULATOR, DEOR FAMILY"/>
    <property type="match status" value="1"/>
</dbReference>
<organism evidence="6 7">
    <name type="scientific">Staphylococcus cohnii subsp. cohnii</name>
    <dbReference type="NCBI Taxonomy" id="74704"/>
    <lineage>
        <taxon>Bacteria</taxon>
        <taxon>Bacillati</taxon>
        <taxon>Bacillota</taxon>
        <taxon>Bacilli</taxon>
        <taxon>Bacillales</taxon>
        <taxon>Staphylococcaceae</taxon>
        <taxon>Staphylococcus</taxon>
        <taxon>Staphylococcus cohnii species complex</taxon>
    </lineage>
</organism>
<dbReference type="PATRIC" id="fig|74704.6.peg.2208"/>
<dbReference type="InterPro" id="IPR036388">
    <property type="entry name" value="WH-like_DNA-bd_sf"/>
</dbReference>
<dbReference type="RefSeq" id="WP_019468250.1">
    <property type="nucleotide sequence ID" value="NZ_BKAS01000013.1"/>
</dbReference>
<dbReference type="PROSITE" id="PS00894">
    <property type="entry name" value="HTH_DEOR_1"/>
    <property type="match status" value="1"/>
</dbReference>
<dbReference type="InterPro" id="IPR036390">
    <property type="entry name" value="WH_DNA-bd_sf"/>
</dbReference>
<dbReference type="SMART" id="SM01134">
    <property type="entry name" value="DeoRC"/>
    <property type="match status" value="1"/>
</dbReference>
<dbReference type="SUPFAM" id="SSF100950">
    <property type="entry name" value="NagB/RpiA/CoA transferase-like"/>
    <property type="match status" value="1"/>
</dbReference>
<dbReference type="InterPro" id="IPR014036">
    <property type="entry name" value="DeoR-like_C"/>
</dbReference>
<dbReference type="Pfam" id="PF00455">
    <property type="entry name" value="DeoRC"/>
    <property type="match status" value="1"/>
</dbReference>
<evidence type="ECO:0000259" key="5">
    <source>
        <dbReference type="PROSITE" id="PS51000"/>
    </source>
</evidence>